<keyword evidence="1" id="KW-0175">Coiled coil</keyword>
<evidence type="ECO:0000256" key="1">
    <source>
        <dbReference type="SAM" id="Coils"/>
    </source>
</evidence>
<feature type="region of interest" description="Disordered" evidence="2">
    <location>
        <begin position="1"/>
        <end position="65"/>
    </location>
</feature>
<dbReference type="EMBL" id="HBIV01025577">
    <property type="protein sequence ID" value="CAE0666747.1"/>
    <property type="molecule type" value="Transcribed_RNA"/>
</dbReference>
<feature type="compositionally biased region" description="Polar residues" evidence="2">
    <location>
        <begin position="10"/>
        <end position="21"/>
    </location>
</feature>
<accession>A0A7S4DRR0</accession>
<name>A0A7S4DRR0_9EUKA</name>
<feature type="coiled-coil region" evidence="1">
    <location>
        <begin position="121"/>
        <end position="155"/>
    </location>
</feature>
<sequence>MPLLTGIAPVTTQGVPPTTSGGFHRYGMSGNVTRVSADGAKGHKRRNSSKRNPHSTNDASPSPDGVIINEQEYHGMLERVSALEVGFVRFFRVDIRSNGWEHEHEHVSNNSLRLFCLCHQMQSLKAELDNAEKIAHEEKEKKTKLEATVVKLMEERVQYHEAKVLSSRTIVT</sequence>
<reference evidence="3" key="1">
    <citation type="submission" date="2021-01" db="EMBL/GenBank/DDBJ databases">
        <authorList>
            <person name="Corre E."/>
            <person name="Pelletier E."/>
            <person name="Niang G."/>
            <person name="Scheremetjew M."/>
            <person name="Finn R."/>
            <person name="Kale V."/>
            <person name="Holt S."/>
            <person name="Cochrane G."/>
            <person name="Meng A."/>
            <person name="Brown T."/>
            <person name="Cohen L."/>
        </authorList>
    </citation>
    <scope>NUCLEOTIDE SEQUENCE</scope>
    <source>
        <strain evidence="3">CCCM811</strain>
    </source>
</reference>
<feature type="compositionally biased region" description="Basic residues" evidence="2">
    <location>
        <begin position="42"/>
        <end position="53"/>
    </location>
</feature>
<protein>
    <submittedName>
        <fullName evidence="3">Uncharacterized protein</fullName>
    </submittedName>
</protein>
<proteinExistence type="predicted"/>
<evidence type="ECO:0000313" key="3">
    <source>
        <dbReference type="EMBL" id="CAE0666747.1"/>
    </source>
</evidence>
<evidence type="ECO:0000256" key="2">
    <source>
        <dbReference type="SAM" id="MobiDB-lite"/>
    </source>
</evidence>
<organism evidence="3">
    <name type="scientific">Lotharella globosa</name>
    <dbReference type="NCBI Taxonomy" id="91324"/>
    <lineage>
        <taxon>Eukaryota</taxon>
        <taxon>Sar</taxon>
        <taxon>Rhizaria</taxon>
        <taxon>Cercozoa</taxon>
        <taxon>Chlorarachniophyceae</taxon>
        <taxon>Lotharella</taxon>
    </lineage>
</organism>
<dbReference type="AlphaFoldDB" id="A0A7S4DRR0"/>
<gene>
    <name evidence="3" type="ORF">LGLO00237_LOCUS18359</name>
</gene>